<dbReference type="InterPro" id="IPR000182">
    <property type="entry name" value="GNAT_dom"/>
</dbReference>
<evidence type="ECO:0000313" key="2">
    <source>
        <dbReference type="EMBL" id="MBN8251566.1"/>
    </source>
</evidence>
<dbReference type="Proteomes" id="UP000664578">
    <property type="component" value="Unassembled WGS sequence"/>
</dbReference>
<dbReference type="EMBL" id="JAEMWV010000003">
    <property type="protein sequence ID" value="MBN8251566.1"/>
    <property type="molecule type" value="Genomic_DNA"/>
</dbReference>
<dbReference type="CDD" id="cd04301">
    <property type="entry name" value="NAT_SF"/>
    <property type="match status" value="1"/>
</dbReference>
<organism evidence="2 3">
    <name type="scientific">Priestia flexa</name>
    <dbReference type="NCBI Taxonomy" id="86664"/>
    <lineage>
        <taxon>Bacteria</taxon>
        <taxon>Bacillati</taxon>
        <taxon>Bacillota</taxon>
        <taxon>Bacilli</taxon>
        <taxon>Bacillales</taxon>
        <taxon>Bacillaceae</taxon>
        <taxon>Priestia</taxon>
    </lineage>
</organism>
<dbReference type="PROSITE" id="PS51186">
    <property type="entry name" value="GNAT"/>
    <property type="match status" value="1"/>
</dbReference>
<dbReference type="Pfam" id="PF00583">
    <property type="entry name" value="Acetyltransf_1"/>
    <property type="match status" value="1"/>
</dbReference>
<name>A0A8I1MFS4_9BACI</name>
<dbReference type="SUPFAM" id="SSF55729">
    <property type="entry name" value="Acyl-CoA N-acyltransferases (Nat)"/>
    <property type="match status" value="1"/>
</dbReference>
<dbReference type="PANTHER" id="PTHR43451:SF1">
    <property type="entry name" value="ACETYLTRANSFERASE"/>
    <property type="match status" value="1"/>
</dbReference>
<dbReference type="InterPro" id="IPR052564">
    <property type="entry name" value="N-acetyltrans/Recomb-assoc"/>
</dbReference>
<proteinExistence type="predicted"/>
<reference evidence="2" key="1">
    <citation type="submission" date="2020-12" db="EMBL/GenBank/DDBJ databases">
        <title>PHA producing bacteria isolated from mangrove.</title>
        <authorList>
            <person name="Zheng W."/>
            <person name="Yu S."/>
            <person name="Huang Y."/>
        </authorList>
    </citation>
    <scope>NUCLEOTIDE SEQUENCE</scope>
    <source>
        <strain evidence="2">GN22-4</strain>
    </source>
</reference>
<keyword evidence="2" id="KW-0808">Transferase</keyword>
<evidence type="ECO:0000313" key="3">
    <source>
        <dbReference type="Proteomes" id="UP000664578"/>
    </source>
</evidence>
<accession>A0A8I1MFS4</accession>
<dbReference type="InterPro" id="IPR016181">
    <property type="entry name" value="Acyl_CoA_acyltransferase"/>
</dbReference>
<dbReference type="GO" id="GO:0016747">
    <property type="term" value="F:acyltransferase activity, transferring groups other than amino-acyl groups"/>
    <property type="evidence" value="ECO:0007669"/>
    <property type="project" value="InterPro"/>
</dbReference>
<dbReference type="AlphaFoldDB" id="A0A8I1MFS4"/>
<evidence type="ECO:0000259" key="1">
    <source>
        <dbReference type="PROSITE" id="PS51186"/>
    </source>
</evidence>
<dbReference type="GeneID" id="93682094"/>
<dbReference type="RefSeq" id="WP_206782449.1">
    <property type="nucleotide sequence ID" value="NZ_CM125968.1"/>
</dbReference>
<protein>
    <submittedName>
        <fullName evidence="2">GNAT family N-acetyltransferase</fullName>
    </submittedName>
</protein>
<gene>
    <name evidence="2" type="ORF">JF537_08245</name>
</gene>
<dbReference type="PANTHER" id="PTHR43451">
    <property type="entry name" value="ACETYLTRANSFERASE (GNAT) FAMILY PROTEIN"/>
    <property type="match status" value="1"/>
</dbReference>
<dbReference type="Gene3D" id="3.40.630.30">
    <property type="match status" value="1"/>
</dbReference>
<feature type="domain" description="N-acetyltransferase" evidence="1">
    <location>
        <begin position="7"/>
        <end position="151"/>
    </location>
</feature>
<sequence length="151" mass="17560">MNKIERATVRDAAEILSLQKIAYISEAEIYENHDIEPLKQNLEDIEKAFESNIFLKSVENENIIGSVKATKKNGICYIGKLMVHPNHQNKGIGKKLMQEIESLFPNTDFELFTGSKSYKNISFYEKIGYKGFKYEKSQIEDTVFLFMRKRH</sequence>
<comment type="caution">
    <text evidence="2">The sequence shown here is derived from an EMBL/GenBank/DDBJ whole genome shotgun (WGS) entry which is preliminary data.</text>
</comment>